<evidence type="ECO:0000313" key="1">
    <source>
        <dbReference type="EMBL" id="DAD81401.1"/>
    </source>
</evidence>
<name>A0A8S5MGD4_9CAUD</name>
<sequence length="53" mass="6534">MKNFRRPSSKERKITDQFKKMRIKAILNDPDKNWIQKIIEVNRILNMDKIVKY</sequence>
<accession>A0A8S5MGD4</accession>
<reference evidence="1" key="1">
    <citation type="journal article" date="2021" name="Proc. Natl. Acad. Sci. U.S.A.">
        <title>A Catalog of Tens of Thousands of Viruses from Human Metagenomes Reveals Hidden Associations with Chronic Diseases.</title>
        <authorList>
            <person name="Tisza M.J."/>
            <person name="Buck C.B."/>
        </authorList>
    </citation>
    <scope>NUCLEOTIDE SEQUENCE</scope>
    <source>
        <strain evidence="1">Ctqve24</strain>
    </source>
</reference>
<proteinExistence type="predicted"/>
<dbReference type="EMBL" id="BK014901">
    <property type="protein sequence ID" value="DAD81401.1"/>
    <property type="molecule type" value="Genomic_DNA"/>
</dbReference>
<organism evidence="1">
    <name type="scientific">Podoviridae sp. ctqve24</name>
    <dbReference type="NCBI Taxonomy" id="2826580"/>
    <lineage>
        <taxon>Viruses</taxon>
        <taxon>Duplodnaviria</taxon>
        <taxon>Heunggongvirae</taxon>
        <taxon>Uroviricota</taxon>
        <taxon>Caudoviricetes</taxon>
    </lineage>
</organism>
<protein>
    <submittedName>
        <fullName evidence="1">Uncharacterized protein</fullName>
    </submittedName>
</protein>